<evidence type="ECO:0000313" key="3">
    <source>
        <dbReference type="Proteomes" id="UP001208017"/>
    </source>
</evidence>
<dbReference type="EMBL" id="JAPMLT010000001">
    <property type="protein sequence ID" value="MCX7568497.1"/>
    <property type="molecule type" value="Genomic_DNA"/>
</dbReference>
<protein>
    <recommendedName>
        <fullName evidence="4">Lipoprotein</fullName>
    </recommendedName>
</protein>
<keyword evidence="1" id="KW-0732">Signal</keyword>
<accession>A0ABT3WXK7</accession>
<comment type="caution">
    <text evidence="2">The sequence shown here is derived from an EMBL/GenBank/DDBJ whole genome shotgun (WGS) entry which is preliminary data.</text>
</comment>
<dbReference type="Proteomes" id="UP001208017">
    <property type="component" value="Unassembled WGS sequence"/>
</dbReference>
<feature type="chain" id="PRO_5046705726" description="Lipoprotein" evidence="1">
    <location>
        <begin position="26"/>
        <end position="152"/>
    </location>
</feature>
<reference evidence="2 3" key="1">
    <citation type="submission" date="2022-11" db="EMBL/GenBank/DDBJ databases">
        <title>Study of microbial diversity in lake waters.</title>
        <authorList>
            <person name="Zhang J."/>
        </authorList>
    </citation>
    <scope>NUCLEOTIDE SEQUENCE [LARGE SCALE GENOMIC DNA]</scope>
    <source>
        <strain evidence="2 3">DT12</strain>
    </source>
</reference>
<dbReference type="RefSeq" id="WP_267149742.1">
    <property type="nucleotide sequence ID" value="NZ_JAPMLT010000001.1"/>
</dbReference>
<sequence>MRQNKQRMRGVWTAALLGAALLTVGCGPQQTPGTQPGSGNEQSAVQSFDDLANTDKLVLTTKADTDLPHTWTYTGEDARTRVVKLIPVLQQGKEMTVDKAPSGVPYVQFIFDVKGGKAVLNVYTDRFEFNKKWYALDNAPEATYGSVNELRK</sequence>
<dbReference type="PROSITE" id="PS51257">
    <property type="entry name" value="PROKAR_LIPOPROTEIN"/>
    <property type="match status" value="1"/>
</dbReference>
<evidence type="ECO:0008006" key="4">
    <source>
        <dbReference type="Google" id="ProtNLM"/>
    </source>
</evidence>
<feature type="signal peptide" evidence="1">
    <location>
        <begin position="1"/>
        <end position="25"/>
    </location>
</feature>
<gene>
    <name evidence="2" type="ORF">OS242_00765</name>
</gene>
<keyword evidence="3" id="KW-1185">Reference proteome</keyword>
<evidence type="ECO:0000313" key="2">
    <source>
        <dbReference type="EMBL" id="MCX7568497.1"/>
    </source>
</evidence>
<name>A0ABT3WXK7_9BACL</name>
<evidence type="ECO:0000256" key="1">
    <source>
        <dbReference type="SAM" id="SignalP"/>
    </source>
</evidence>
<organism evidence="2 3">
    <name type="scientific">Tumebacillus lacus</name>
    <dbReference type="NCBI Taxonomy" id="2995335"/>
    <lineage>
        <taxon>Bacteria</taxon>
        <taxon>Bacillati</taxon>
        <taxon>Bacillota</taxon>
        <taxon>Bacilli</taxon>
        <taxon>Bacillales</taxon>
        <taxon>Alicyclobacillaceae</taxon>
        <taxon>Tumebacillus</taxon>
    </lineage>
</organism>
<proteinExistence type="predicted"/>